<dbReference type="InterPro" id="IPR010656">
    <property type="entry name" value="DctM"/>
</dbReference>
<feature type="transmembrane region" description="Helical" evidence="2">
    <location>
        <begin position="37"/>
        <end position="58"/>
    </location>
</feature>
<keyword evidence="1" id="KW-0997">Cell inner membrane</keyword>
<sequence>MADVQTKAMRAVSAAFSLFVPVVAVLWVMAVPQRLGLLIYPEQVVVLMLGAALVVVFCRSSASDSAAWRLLNTVLACIAAMLSVYVYIRFPVLSEATHRFPTETLLIGIGVTLLTLEALRRVVGWTLVFIFAILFLYAVFGDWVPGALQGRPMAAADVLRFIGADSSAVWGQALQIAAFVVVIFVLFGGLLMASGGGDFFTQLAMRVAGNGPGNSAKVAVTASALFGTVSGSAVSNVMSTGIMTIPLMKRAGFRGAQAGGIEAVSSTGGQLMPPVMGAAAFLMAEILQVPYKTVALAALLPAVLYYISLYCQIDFISRRDNIASLKDIQRNTFATVVKDGWLAIVAFTVLLSCIFYWNMRAEVAAVWAIAALVAGGLVLGLTRRSTQGMTPRQVLTAVIDTGRNTCDVLLITAVAGMIIGLLSTTGFGFALSLYLLDFGGRSMFGLLLLTAAISIVLGLGLPTTGVYLLLASLAAPSLVELGIEPIAAHMFVLYYGILSMITPPIALASFAAASLSGATKSATELEAFRFGWIAYFLPFLFIYKPGLLLVGSWFHISYVFASSLMALVLVTGGLVGHALRPLNPLVRLLWAVVGLLVIMPLAEFGGHTLEYAVSALGAVLLVLSLVLSPKPDPVKA</sequence>
<gene>
    <name evidence="4" type="ORF">GTW23_22785</name>
</gene>
<evidence type="ECO:0000313" key="5">
    <source>
        <dbReference type="Proteomes" id="UP001320715"/>
    </source>
</evidence>
<comment type="function">
    <text evidence="1">Part of the tripartite ATP-independent periplasmic (TRAP) transport system.</text>
</comment>
<keyword evidence="1" id="KW-1003">Cell membrane</keyword>
<organism evidence="4 5">
    <name type="scientific">Hoeflea alexandrii</name>
    <dbReference type="NCBI Taxonomy" id="288436"/>
    <lineage>
        <taxon>Bacteria</taxon>
        <taxon>Pseudomonadati</taxon>
        <taxon>Pseudomonadota</taxon>
        <taxon>Alphaproteobacteria</taxon>
        <taxon>Hyphomicrobiales</taxon>
        <taxon>Rhizobiaceae</taxon>
        <taxon>Hoeflea</taxon>
    </lineage>
</organism>
<proteinExistence type="predicted"/>
<dbReference type="PANTHER" id="PTHR43849:SF2">
    <property type="entry name" value="BLL3936 PROTEIN"/>
    <property type="match status" value="1"/>
</dbReference>
<feature type="transmembrane region" description="Helical" evidence="2">
    <location>
        <begin position="123"/>
        <end position="140"/>
    </location>
</feature>
<dbReference type="PANTHER" id="PTHR43849">
    <property type="entry name" value="BLL3936 PROTEIN"/>
    <property type="match status" value="1"/>
</dbReference>
<name>A0ABT1CXT9_9HYPH</name>
<feature type="transmembrane region" description="Helical" evidence="2">
    <location>
        <begin position="558"/>
        <end position="579"/>
    </location>
</feature>
<keyword evidence="2" id="KW-0472">Membrane</keyword>
<comment type="caution">
    <text evidence="4">The sequence shown here is derived from an EMBL/GenBank/DDBJ whole genome shotgun (WGS) entry which is preliminary data.</text>
</comment>
<evidence type="ECO:0000256" key="1">
    <source>
        <dbReference type="RuleBase" id="RU369079"/>
    </source>
</evidence>
<feature type="transmembrane region" description="Helical" evidence="2">
    <location>
        <begin position="70"/>
        <end position="88"/>
    </location>
</feature>
<feature type="transmembrane region" description="Helical" evidence="2">
    <location>
        <begin position="609"/>
        <end position="627"/>
    </location>
</feature>
<keyword evidence="1" id="KW-0813">Transport</keyword>
<keyword evidence="2" id="KW-0812">Transmembrane</keyword>
<dbReference type="Pfam" id="PF06808">
    <property type="entry name" value="DctM"/>
    <property type="match status" value="1"/>
</dbReference>
<feature type="transmembrane region" description="Helical" evidence="2">
    <location>
        <begin position="532"/>
        <end position="551"/>
    </location>
</feature>
<feature type="transmembrane region" description="Helical" evidence="2">
    <location>
        <begin position="408"/>
        <end position="436"/>
    </location>
</feature>
<feature type="transmembrane region" description="Helical" evidence="2">
    <location>
        <begin position="585"/>
        <end position="602"/>
    </location>
</feature>
<feature type="transmembrane region" description="Helical" evidence="2">
    <location>
        <begin position="442"/>
        <end position="470"/>
    </location>
</feature>
<accession>A0ABT1CXT9</accession>
<evidence type="ECO:0000259" key="3">
    <source>
        <dbReference type="Pfam" id="PF06808"/>
    </source>
</evidence>
<dbReference type="RefSeq" id="WP_252917652.1">
    <property type="nucleotide sequence ID" value="NZ_JAAAML010000006.1"/>
</dbReference>
<feature type="transmembrane region" description="Helical" evidence="2">
    <location>
        <begin position="363"/>
        <end position="382"/>
    </location>
</feature>
<keyword evidence="2" id="KW-1133">Transmembrane helix</keyword>
<reference evidence="4 5" key="1">
    <citation type="submission" date="2020-01" db="EMBL/GenBank/DDBJ databases">
        <title>Genomes of bacteria type strains.</title>
        <authorList>
            <person name="Chen J."/>
            <person name="Zhu S."/>
            <person name="Yang J."/>
        </authorList>
    </citation>
    <scope>NUCLEOTIDE SEQUENCE [LARGE SCALE GENOMIC DNA]</scope>
    <source>
        <strain evidence="4 5">DSM 16655</strain>
    </source>
</reference>
<feature type="domain" description="TRAP C4-dicarboxylate transport system permease DctM subunit" evidence="3">
    <location>
        <begin position="111"/>
        <end position="553"/>
    </location>
</feature>
<feature type="transmembrane region" description="Helical" evidence="2">
    <location>
        <begin position="12"/>
        <end position="31"/>
    </location>
</feature>
<feature type="transmembrane region" description="Helical" evidence="2">
    <location>
        <begin position="336"/>
        <end position="357"/>
    </location>
</feature>
<protein>
    <submittedName>
        <fullName evidence="4">TRAP transporter fused permease subunit</fullName>
    </submittedName>
</protein>
<dbReference type="InterPro" id="IPR011853">
    <property type="entry name" value="TRAP_DctM-Dct_fused"/>
</dbReference>
<evidence type="ECO:0000313" key="4">
    <source>
        <dbReference type="EMBL" id="MCO6411015.1"/>
    </source>
</evidence>
<evidence type="ECO:0000256" key="2">
    <source>
        <dbReference type="SAM" id="Phobius"/>
    </source>
</evidence>
<feature type="transmembrane region" description="Helical" evidence="2">
    <location>
        <begin position="173"/>
        <end position="193"/>
    </location>
</feature>
<keyword evidence="5" id="KW-1185">Reference proteome</keyword>
<feature type="transmembrane region" description="Helical" evidence="2">
    <location>
        <begin position="491"/>
        <end position="512"/>
    </location>
</feature>
<comment type="subcellular location">
    <subcellularLocation>
        <location evidence="1">Cell inner membrane</location>
        <topology evidence="1">Multi-pass membrane protein</topology>
    </subcellularLocation>
</comment>
<dbReference type="EMBL" id="JAAAML010000006">
    <property type="protein sequence ID" value="MCO6411015.1"/>
    <property type="molecule type" value="Genomic_DNA"/>
</dbReference>
<feature type="transmembrane region" description="Helical" evidence="2">
    <location>
        <begin position="295"/>
        <end position="316"/>
    </location>
</feature>
<feature type="transmembrane region" description="Helical" evidence="2">
    <location>
        <begin position="100"/>
        <end position="116"/>
    </location>
</feature>
<dbReference type="NCBIfam" id="TIGR02123">
    <property type="entry name" value="TRAP_fused"/>
    <property type="match status" value="1"/>
</dbReference>
<dbReference type="Proteomes" id="UP001320715">
    <property type="component" value="Unassembled WGS sequence"/>
</dbReference>